<feature type="compositionally biased region" description="Basic residues" evidence="1">
    <location>
        <begin position="14"/>
        <end position="26"/>
    </location>
</feature>
<dbReference type="EMBL" id="JBHMEI010000045">
    <property type="protein sequence ID" value="MFB9207113.1"/>
    <property type="molecule type" value="Genomic_DNA"/>
</dbReference>
<comment type="caution">
    <text evidence="3">The sequence shown here is derived from an EMBL/GenBank/DDBJ whole genome shotgun (WGS) entry which is preliminary data.</text>
</comment>
<name>A0ABV5IRE0_9ACTN</name>
<reference evidence="3 4" key="1">
    <citation type="submission" date="2024-09" db="EMBL/GenBank/DDBJ databases">
        <authorList>
            <person name="Sun Q."/>
            <person name="Mori K."/>
        </authorList>
    </citation>
    <scope>NUCLEOTIDE SEQUENCE [LARGE SCALE GENOMIC DNA]</scope>
    <source>
        <strain evidence="3 4">CCM 3426</strain>
    </source>
</reference>
<accession>A0ABV5IRE0</accession>
<evidence type="ECO:0000256" key="1">
    <source>
        <dbReference type="SAM" id="MobiDB-lite"/>
    </source>
</evidence>
<proteinExistence type="predicted"/>
<sequence length="90" mass="10247">MPRTDVHRRGAERRPRRTGRTPRCRRDRPSGAPVTLRDHGARRPPEDRLALSLFDAKGEPARLSRQVGAGLSDRLRGLGRFSRTQRIAVR</sequence>
<evidence type="ECO:0000313" key="3">
    <source>
        <dbReference type="EMBL" id="MFB9207113.1"/>
    </source>
</evidence>
<protein>
    <recommendedName>
        <fullName evidence="2">NACHT N-terminal Helical domain-containing protein</fullName>
    </recommendedName>
</protein>
<gene>
    <name evidence="3" type="ORF">ACFFV7_38400</name>
</gene>
<evidence type="ECO:0000313" key="4">
    <source>
        <dbReference type="Proteomes" id="UP001589647"/>
    </source>
</evidence>
<evidence type="ECO:0000259" key="2">
    <source>
        <dbReference type="Pfam" id="PF22738"/>
    </source>
</evidence>
<dbReference type="InterPro" id="IPR054567">
    <property type="entry name" value="NNH7"/>
</dbReference>
<dbReference type="Proteomes" id="UP001589647">
    <property type="component" value="Unassembled WGS sequence"/>
</dbReference>
<organism evidence="3 4">
    <name type="scientific">Nonomuraea spiralis</name>
    <dbReference type="NCBI Taxonomy" id="46182"/>
    <lineage>
        <taxon>Bacteria</taxon>
        <taxon>Bacillati</taxon>
        <taxon>Actinomycetota</taxon>
        <taxon>Actinomycetes</taxon>
        <taxon>Streptosporangiales</taxon>
        <taxon>Streptosporangiaceae</taxon>
        <taxon>Nonomuraea</taxon>
    </lineage>
</organism>
<feature type="domain" description="NACHT N-terminal Helical" evidence="2">
    <location>
        <begin position="47"/>
        <end position="88"/>
    </location>
</feature>
<keyword evidence="4" id="KW-1185">Reference proteome</keyword>
<dbReference type="Pfam" id="PF22738">
    <property type="entry name" value="NNH7"/>
    <property type="match status" value="1"/>
</dbReference>
<dbReference type="RefSeq" id="WP_379478660.1">
    <property type="nucleotide sequence ID" value="NZ_BMRC01000051.1"/>
</dbReference>
<feature type="region of interest" description="Disordered" evidence="1">
    <location>
        <begin position="1"/>
        <end position="44"/>
    </location>
</feature>
<feature type="compositionally biased region" description="Basic and acidic residues" evidence="1">
    <location>
        <begin position="1"/>
        <end position="13"/>
    </location>
</feature>